<dbReference type="EMBL" id="JAWCUI010000046">
    <property type="protein sequence ID" value="KAL1892198.1"/>
    <property type="molecule type" value="Genomic_DNA"/>
</dbReference>
<sequence length="576" mass="58415">MTDTDPASAVPSSAGSPKEDAATKSAREELKHTAISEKTDDKSTDNKDKGEDSNSRRAVTPDKHDALKEQVSSPKKKRAHDELDHDDDDESTEGKKKKEDAASSKDDDAETKKTATSGTAALDAPNGGASRADEPEKKRLRDEEASNDTSKDDRPAATAADAPSAFASSGFAKLTSTASPFGNLAGGASGKPSLFGSSSGSASPFGALGGASAAPASTTTSDSTTKPAAPSLASPPTLSFGNSGSASPFASVPSSTGGSTFGSAFGGAAAAGSGTTSSFGGGFGSGLGSGFGGSASAAGGARSAFGAALSGAGGGLTSFAKPGAAFKSDKPARPFGAPESDDAEESDDEDSAAEEDENGDEDKEDAGDGEGGDGAEDQPAKSIGVDADKKKQKLQRVAVDDGEAGEATLLQVRARMYYLDKDLGGWKERGAGMLKINVPEHCVEFDRDGSVIPASFDASTLGEEEPSAEADEEAAAGSGAEDSNDKPRTGAAAHPRRTVVRLIMRQDSTHRVILNTAVLPSTEFKERQTLKATTVLFTAFEGAEAKPVSMQAKMSIPNAKALIAALEGIQKELRGD</sequence>
<evidence type="ECO:0000256" key="2">
    <source>
        <dbReference type="ARBA" id="ARBA00023242"/>
    </source>
</evidence>
<feature type="domain" description="RanBD1" evidence="4">
    <location>
        <begin position="395"/>
        <end position="554"/>
    </location>
</feature>
<dbReference type="SMART" id="SM00160">
    <property type="entry name" value="RanBD"/>
    <property type="match status" value="1"/>
</dbReference>
<dbReference type="PROSITE" id="PS50196">
    <property type="entry name" value="RANBD1"/>
    <property type="match status" value="1"/>
</dbReference>
<feature type="compositionally biased region" description="Basic and acidic residues" evidence="3">
    <location>
        <begin position="17"/>
        <end position="68"/>
    </location>
</feature>
<feature type="compositionally biased region" description="Gly residues" evidence="3">
    <location>
        <begin position="279"/>
        <end position="293"/>
    </location>
</feature>
<gene>
    <name evidence="5" type="ORF">Sste5346_007154</name>
</gene>
<dbReference type="Pfam" id="PF00638">
    <property type="entry name" value="Ran_BP1"/>
    <property type="match status" value="1"/>
</dbReference>
<protein>
    <recommendedName>
        <fullName evidence="4">RanBD1 domain-containing protein</fullName>
    </recommendedName>
</protein>
<proteinExistence type="predicted"/>
<evidence type="ECO:0000313" key="6">
    <source>
        <dbReference type="Proteomes" id="UP001583186"/>
    </source>
</evidence>
<comment type="caution">
    <text evidence="5">The sequence shown here is derived from an EMBL/GenBank/DDBJ whole genome shotgun (WGS) entry which is preliminary data.</text>
</comment>
<accession>A0ABR3YWS5</accession>
<dbReference type="InterPro" id="IPR011993">
    <property type="entry name" value="PH-like_dom_sf"/>
</dbReference>
<comment type="subcellular location">
    <subcellularLocation>
        <location evidence="1">Nucleus</location>
    </subcellularLocation>
</comment>
<name>A0ABR3YWS5_9PEZI</name>
<dbReference type="InterPro" id="IPR000156">
    <property type="entry name" value="Ran_bind_dom"/>
</dbReference>
<evidence type="ECO:0000256" key="1">
    <source>
        <dbReference type="ARBA" id="ARBA00004123"/>
    </source>
</evidence>
<keyword evidence="2" id="KW-0539">Nucleus</keyword>
<feature type="compositionally biased region" description="Acidic residues" evidence="3">
    <location>
        <begin position="339"/>
        <end position="376"/>
    </location>
</feature>
<feature type="compositionally biased region" description="Basic and acidic residues" evidence="3">
    <location>
        <begin position="92"/>
        <end position="113"/>
    </location>
</feature>
<dbReference type="Proteomes" id="UP001583186">
    <property type="component" value="Unassembled WGS sequence"/>
</dbReference>
<feature type="compositionally biased region" description="Low complexity" evidence="3">
    <location>
        <begin position="254"/>
        <end position="278"/>
    </location>
</feature>
<dbReference type="InterPro" id="IPR045255">
    <property type="entry name" value="RanBP1-like"/>
</dbReference>
<evidence type="ECO:0000313" key="5">
    <source>
        <dbReference type="EMBL" id="KAL1892198.1"/>
    </source>
</evidence>
<dbReference type="SUPFAM" id="SSF50729">
    <property type="entry name" value="PH domain-like"/>
    <property type="match status" value="1"/>
</dbReference>
<keyword evidence="6" id="KW-1185">Reference proteome</keyword>
<dbReference type="PANTHER" id="PTHR23138:SF142">
    <property type="entry name" value="RAN-BINDING PROTEIN 3B-RELATED"/>
    <property type="match status" value="1"/>
</dbReference>
<reference evidence="5 6" key="1">
    <citation type="journal article" date="2024" name="IMA Fungus">
        <title>IMA Genome - F19 : A genome assembly and annotation guide to empower mycologists, including annotated draft genome sequences of Ceratocystis pirilliformis, Diaporthe australafricana, Fusarium ophioides, Paecilomyces lecythidis, and Sporothrix stenoceras.</title>
        <authorList>
            <person name="Aylward J."/>
            <person name="Wilson A.M."/>
            <person name="Visagie C.M."/>
            <person name="Spraker J."/>
            <person name="Barnes I."/>
            <person name="Buitendag C."/>
            <person name="Ceriani C."/>
            <person name="Del Mar Angel L."/>
            <person name="du Plessis D."/>
            <person name="Fuchs T."/>
            <person name="Gasser K."/>
            <person name="Kramer D."/>
            <person name="Li W."/>
            <person name="Munsamy K."/>
            <person name="Piso A."/>
            <person name="Price J.L."/>
            <person name="Sonnekus B."/>
            <person name="Thomas C."/>
            <person name="van der Nest A."/>
            <person name="van Dijk A."/>
            <person name="van Heerden A."/>
            <person name="van Vuuren N."/>
            <person name="Yilmaz N."/>
            <person name="Duong T.A."/>
            <person name="van der Merwe N.A."/>
            <person name="Wingfield M.J."/>
            <person name="Wingfield B.D."/>
        </authorList>
    </citation>
    <scope>NUCLEOTIDE SEQUENCE [LARGE SCALE GENOMIC DNA]</scope>
    <source>
        <strain evidence="5 6">CMW 5346</strain>
    </source>
</reference>
<feature type="compositionally biased region" description="Acidic residues" evidence="3">
    <location>
        <begin position="462"/>
        <end position="474"/>
    </location>
</feature>
<evidence type="ECO:0000256" key="3">
    <source>
        <dbReference type="SAM" id="MobiDB-lite"/>
    </source>
</evidence>
<feature type="compositionally biased region" description="Low complexity" evidence="3">
    <location>
        <begin position="1"/>
        <end position="16"/>
    </location>
</feature>
<feature type="compositionally biased region" description="Basic and acidic residues" evidence="3">
    <location>
        <begin position="131"/>
        <end position="155"/>
    </location>
</feature>
<evidence type="ECO:0000259" key="4">
    <source>
        <dbReference type="PROSITE" id="PS50196"/>
    </source>
</evidence>
<feature type="compositionally biased region" description="Low complexity" evidence="3">
    <location>
        <begin position="190"/>
        <end position="239"/>
    </location>
</feature>
<dbReference type="Gene3D" id="2.30.29.30">
    <property type="entry name" value="Pleckstrin-homology domain (PH domain)/Phosphotyrosine-binding domain (PTB)"/>
    <property type="match status" value="1"/>
</dbReference>
<organism evidence="5 6">
    <name type="scientific">Sporothrix stenoceras</name>
    <dbReference type="NCBI Taxonomy" id="5173"/>
    <lineage>
        <taxon>Eukaryota</taxon>
        <taxon>Fungi</taxon>
        <taxon>Dikarya</taxon>
        <taxon>Ascomycota</taxon>
        <taxon>Pezizomycotina</taxon>
        <taxon>Sordariomycetes</taxon>
        <taxon>Sordariomycetidae</taxon>
        <taxon>Ophiostomatales</taxon>
        <taxon>Ophiostomataceae</taxon>
        <taxon>Sporothrix</taxon>
    </lineage>
</organism>
<dbReference type="PANTHER" id="PTHR23138">
    <property type="entry name" value="RAN BINDING PROTEIN"/>
    <property type="match status" value="1"/>
</dbReference>
<feature type="region of interest" description="Disordered" evidence="3">
    <location>
        <begin position="177"/>
        <end position="299"/>
    </location>
</feature>
<feature type="region of interest" description="Disordered" evidence="3">
    <location>
        <begin position="1"/>
        <end position="163"/>
    </location>
</feature>
<feature type="region of interest" description="Disordered" evidence="3">
    <location>
        <begin position="458"/>
        <end position="496"/>
    </location>
</feature>
<feature type="region of interest" description="Disordered" evidence="3">
    <location>
        <begin position="319"/>
        <end position="399"/>
    </location>
</feature>